<sequence>MNFEFNEDQIQIRDMAREFAQNEIAPTAAHYDEKAEFPWPIIKKMAELNFLGMMIPEQYGGMDFDATTVTLVIEEISKADASCGVILAVQNSLGVSALINHGSEELKKKYLPPIASGEKLCAFGLTEAGAGSDFSAMATVAEDKGDHWLLNGRKTFITNGSTAETFTIIAMTDKKKGARGMSAFVVEKSFPGFSVGTIEKKLGIRASDTTELILDNVKVPKENLIGKKGYGFIYAMQSLDTGRIGVGAQSLGIAQAAYEKALAYAKTREQWGTSITKLQAIQFKFADMATRIEATRWLVYHAAYLKDNDRPFVKEASMAKVFSSEMATYVTHQAMQVMGGYGYMKEYDVERYYRDARITEIYEGTSEIQRHVIASLVIK</sequence>
<dbReference type="InterPro" id="IPR009100">
    <property type="entry name" value="AcylCoA_DH/oxidase_NM_dom_sf"/>
</dbReference>
<dbReference type="InterPro" id="IPR046373">
    <property type="entry name" value="Acyl-CoA_Oxase/DH_mid-dom_sf"/>
</dbReference>
<dbReference type="PANTHER" id="PTHR43884:SF12">
    <property type="entry name" value="ISOVALERYL-COA DEHYDROGENASE, MITOCHONDRIAL-RELATED"/>
    <property type="match status" value="1"/>
</dbReference>
<keyword evidence="4 6" id="KW-0274">FAD</keyword>
<dbReference type="InterPro" id="IPR036250">
    <property type="entry name" value="AcylCo_DH-like_C"/>
</dbReference>
<dbReference type="InterPro" id="IPR037069">
    <property type="entry name" value="AcylCoA_DH/ox_N_sf"/>
</dbReference>
<evidence type="ECO:0000256" key="1">
    <source>
        <dbReference type="ARBA" id="ARBA00001974"/>
    </source>
</evidence>
<dbReference type="SUPFAM" id="SSF56645">
    <property type="entry name" value="Acyl-CoA dehydrogenase NM domain-like"/>
    <property type="match status" value="1"/>
</dbReference>
<name>A0A1F7WV95_9BACT</name>
<feature type="domain" description="Acyl-CoA oxidase/dehydrogenase middle" evidence="8">
    <location>
        <begin position="122"/>
        <end position="217"/>
    </location>
</feature>
<dbReference type="Gene3D" id="2.40.110.10">
    <property type="entry name" value="Butyryl-CoA Dehydrogenase, subunit A, domain 2"/>
    <property type="match status" value="1"/>
</dbReference>
<dbReference type="InterPro" id="IPR013786">
    <property type="entry name" value="AcylCoA_DH/ox_N"/>
</dbReference>
<proteinExistence type="inferred from homology"/>
<dbReference type="Gene3D" id="1.20.140.10">
    <property type="entry name" value="Butyryl-CoA Dehydrogenase, subunit A, domain 3"/>
    <property type="match status" value="1"/>
</dbReference>
<dbReference type="Pfam" id="PF00441">
    <property type="entry name" value="Acyl-CoA_dh_1"/>
    <property type="match status" value="1"/>
</dbReference>
<comment type="similarity">
    <text evidence="2 6">Belongs to the acyl-CoA dehydrogenase family.</text>
</comment>
<dbReference type="Gene3D" id="1.10.540.10">
    <property type="entry name" value="Acyl-CoA dehydrogenase/oxidase, N-terminal domain"/>
    <property type="match status" value="1"/>
</dbReference>
<evidence type="ECO:0000256" key="6">
    <source>
        <dbReference type="RuleBase" id="RU362125"/>
    </source>
</evidence>
<organism evidence="10 11">
    <name type="scientific">Candidatus Wallbacteria bacterium GWC2_49_35</name>
    <dbReference type="NCBI Taxonomy" id="1817813"/>
    <lineage>
        <taxon>Bacteria</taxon>
        <taxon>Candidatus Walliibacteriota</taxon>
    </lineage>
</organism>
<dbReference type="Pfam" id="PF02771">
    <property type="entry name" value="Acyl-CoA_dh_N"/>
    <property type="match status" value="1"/>
</dbReference>
<comment type="caution">
    <text evidence="10">The sequence shown here is derived from an EMBL/GenBank/DDBJ whole genome shotgun (WGS) entry which is preliminary data.</text>
</comment>
<reference evidence="10 11" key="1">
    <citation type="journal article" date="2016" name="Nat. Commun.">
        <title>Thousands of microbial genomes shed light on interconnected biogeochemical processes in an aquifer system.</title>
        <authorList>
            <person name="Anantharaman K."/>
            <person name="Brown C.T."/>
            <person name="Hug L.A."/>
            <person name="Sharon I."/>
            <person name="Castelle C.J."/>
            <person name="Probst A.J."/>
            <person name="Thomas B.C."/>
            <person name="Singh A."/>
            <person name="Wilkins M.J."/>
            <person name="Karaoz U."/>
            <person name="Brodie E.L."/>
            <person name="Williams K.H."/>
            <person name="Hubbard S.S."/>
            <person name="Banfield J.F."/>
        </authorList>
    </citation>
    <scope>NUCLEOTIDE SEQUENCE [LARGE SCALE GENOMIC DNA]</scope>
</reference>
<evidence type="ECO:0000256" key="4">
    <source>
        <dbReference type="ARBA" id="ARBA00022827"/>
    </source>
</evidence>
<dbReference type="PROSITE" id="PS00072">
    <property type="entry name" value="ACYL_COA_DH_1"/>
    <property type="match status" value="1"/>
</dbReference>
<dbReference type="FunFam" id="1.20.140.10:FF:000004">
    <property type="entry name" value="Acyl-CoA dehydrogenase FadE25"/>
    <property type="match status" value="1"/>
</dbReference>
<dbReference type="PROSITE" id="PS00073">
    <property type="entry name" value="ACYL_COA_DH_2"/>
    <property type="match status" value="1"/>
</dbReference>
<dbReference type="FunFam" id="1.10.540.10:FF:000002">
    <property type="entry name" value="Acyl-CoA dehydrogenase FadE19"/>
    <property type="match status" value="1"/>
</dbReference>
<evidence type="ECO:0000313" key="11">
    <source>
        <dbReference type="Proteomes" id="UP000178735"/>
    </source>
</evidence>
<accession>A0A1F7WV95</accession>
<dbReference type="GO" id="GO:0003995">
    <property type="term" value="F:acyl-CoA dehydrogenase activity"/>
    <property type="evidence" value="ECO:0007669"/>
    <property type="project" value="InterPro"/>
</dbReference>
<evidence type="ECO:0000259" key="8">
    <source>
        <dbReference type="Pfam" id="PF02770"/>
    </source>
</evidence>
<dbReference type="EMBL" id="MGFH01000052">
    <property type="protein sequence ID" value="OGM06752.1"/>
    <property type="molecule type" value="Genomic_DNA"/>
</dbReference>
<keyword evidence="5 6" id="KW-0560">Oxidoreductase</keyword>
<dbReference type="InterPro" id="IPR009075">
    <property type="entry name" value="AcylCo_DH/oxidase_C"/>
</dbReference>
<protein>
    <submittedName>
        <fullName evidence="10">Acyl-CoA dehydrogenase</fullName>
    </submittedName>
</protein>
<feature type="domain" description="Acyl-CoA dehydrogenase/oxidase C-terminal" evidence="7">
    <location>
        <begin position="230"/>
        <end position="375"/>
    </location>
</feature>
<feature type="domain" description="Acyl-CoA dehydrogenase/oxidase N-terminal" evidence="9">
    <location>
        <begin position="6"/>
        <end position="118"/>
    </location>
</feature>
<evidence type="ECO:0000259" key="9">
    <source>
        <dbReference type="Pfam" id="PF02771"/>
    </source>
</evidence>
<dbReference type="PANTHER" id="PTHR43884">
    <property type="entry name" value="ACYL-COA DEHYDROGENASE"/>
    <property type="match status" value="1"/>
</dbReference>
<dbReference type="PIRSF" id="PIRSF016578">
    <property type="entry name" value="HsaA"/>
    <property type="match status" value="1"/>
</dbReference>
<dbReference type="AlphaFoldDB" id="A0A1F7WV95"/>
<dbReference type="FunFam" id="2.40.110.10:FF:000001">
    <property type="entry name" value="Acyl-CoA dehydrogenase, mitochondrial"/>
    <property type="match status" value="1"/>
</dbReference>
<evidence type="ECO:0000313" key="10">
    <source>
        <dbReference type="EMBL" id="OGM06752.1"/>
    </source>
</evidence>
<keyword evidence="3 6" id="KW-0285">Flavoprotein</keyword>
<evidence type="ECO:0000259" key="7">
    <source>
        <dbReference type="Pfam" id="PF00441"/>
    </source>
</evidence>
<evidence type="ECO:0000256" key="2">
    <source>
        <dbReference type="ARBA" id="ARBA00009347"/>
    </source>
</evidence>
<evidence type="ECO:0000256" key="3">
    <source>
        <dbReference type="ARBA" id="ARBA00022630"/>
    </source>
</evidence>
<gene>
    <name evidence="10" type="ORF">A2008_10335</name>
</gene>
<dbReference type="GO" id="GO:0050660">
    <property type="term" value="F:flavin adenine dinucleotide binding"/>
    <property type="evidence" value="ECO:0007669"/>
    <property type="project" value="InterPro"/>
</dbReference>
<dbReference type="Proteomes" id="UP000178735">
    <property type="component" value="Unassembled WGS sequence"/>
</dbReference>
<dbReference type="SUPFAM" id="SSF47203">
    <property type="entry name" value="Acyl-CoA dehydrogenase C-terminal domain-like"/>
    <property type="match status" value="1"/>
</dbReference>
<dbReference type="InterPro" id="IPR006091">
    <property type="entry name" value="Acyl-CoA_Oxase/DH_mid-dom"/>
</dbReference>
<dbReference type="STRING" id="1817813.A2008_10335"/>
<dbReference type="InterPro" id="IPR006089">
    <property type="entry name" value="Acyl-CoA_DH_CS"/>
</dbReference>
<dbReference type="Pfam" id="PF02770">
    <property type="entry name" value="Acyl-CoA_dh_M"/>
    <property type="match status" value="1"/>
</dbReference>
<evidence type="ECO:0000256" key="5">
    <source>
        <dbReference type="ARBA" id="ARBA00023002"/>
    </source>
</evidence>
<comment type="cofactor">
    <cofactor evidence="1 6">
        <name>FAD</name>
        <dbReference type="ChEBI" id="CHEBI:57692"/>
    </cofactor>
</comment>